<dbReference type="InterPro" id="IPR011701">
    <property type="entry name" value="MFS"/>
</dbReference>
<feature type="transmembrane region" description="Helical" evidence="4">
    <location>
        <begin position="97"/>
        <end position="123"/>
    </location>
</feature>
<keyword evidence="2 4" id="KW-1133">Transmembrane helix</keyword>
<dbReference type="PROSITE" id="PS50850">
    <property type="entry name" value="MFS"/>
    <property type="match status" value="1"/>
</dbReference>
<dbReference type="OrthoDB" id="9770492at2"/>
<feature type="transmembrane region" description="Helical" evidence="4">
    <location>
        <begin position="172"/>
        <end position="194"/>
    </location>
</feature>
<feature type="transmembrane region" description="Helical" evidence="4">
    <location>
        <begin position="222"/>
        <end position="239"/>
    </location>
</feature>
<feature type="transmembrane region" description="Helical" evidence="4">
    <location>
        <begin position="292"/>
        <end position="310"/>
    </location>
</feature>
<dbReference type="EMBL" id="CP039393">
    <property type="protein sequence ID" value="QCD34673.1"/>
    <property type="molecule type" value="Genomic_DNA"/>
</dbReference>
<feature type="transmembrane region" description="Helical" evidence="4">
    <location>
        <begin position="56"/>
        <end position="77"/>
    </location>
</feature>
<evidence type="ECO:0000259" key="5">
    <source>
        <dbReference type="PROSITE" id="PS50850"/>
    </source>
</evidence>
<dbReference type="Proteomes" id="UP000297031">
    <property type="component" value="Chromosome"/>
</dbReference>
<feature type="transmembrane region" description="Helical" evidence="4">
    <location>
        <begin position="345"/>
        <end position="367"/>
    </location>
</feature>
<protein>
    <submittedName>
        <fullName evidence="6">MFS transporter</fullName>
    </submittedName>
</protein>
<dbReference type="GO" id="GO:0005886">
    <property type="term" value="C:plasma membrane"/>
    <property type="evidence" value="ECO:0007669"/>
    <property type="project" value="TreeGrafter"/>
</dbReference>
<reference evidence="6 7" key="1">
    <citation type="submission" date="2019-02" db="EMBL/GenBank/DDBJ databases">
        <title>Isolation and identification of novel species under the genus Muribaculum.</title>
        <authorList>
            <person name="Miyake S."/>
            <person name="Ding Y."/>
            <person name="Low A."/>
            <person name="Soh M."/>
            <person name="Seedorf H."/>
        </authorList>
    </citation>
    <scope>NUCLEOTIDE SEQUENCE [LARGE SCALE GENOMIC DNA]</scope>
    <source>
        <strain evidence="6 7">TLL-A4</strain>
    </source>
</reference>
<dbReference type="KEGG" id="mgod:E7746_01680"/>
<dbReference type="InterPro" id="IPR036259">
    <property type="entry name" value="MFS_trans_sf"/>
</dbReference>
<feature type="domain" description="Major facilitator superfamily (MFS) profile" evidence="5">
    <location>
        <begin position="19"/>
        <end position="402"/>
    </location>
</feature>
<dbReference type="CDD" id="cd17478">
    <property type="entry name" value="MFS_FsR"/>
    <property type="match status" value="1"/>
</dbReference>
<dbReference type="RefSeq" id="WP_136409643.1">
    <property type="nucleotide sequence ID" value="NZ_CP039393.1"/>
</dbReference>
<dbReference type="PANTHER" id="PTHR43129:SF1">
    <property type="entry name" value="FOSMIDOMYCIN RESISTANCE PROTEIN"/>
    <property type="match status" value="1"/>
</dbReference>
<keyword evidence="1 4" id="KW-0812">Transmembrane</keyword>
<name>A0A4P7VB71_9BACT</name>
<gene>
    <name evidence="6" type="ORF">E7746_01680</name>
</gene>
<dbReference type="PANTHER" id="PTHR43129">
    <property type="entry name" value="FOSMIDOMYCIN RESISTANCE PROTEIN"/>
    <property type="match status" value="1"/>
</dbReference>
<dbReference type="SUPFAM" id="SSF103473">
    <property type="entry name" value="MFS general substrate transporter"/>
    <property type="match status" value="1"/>
</dbReference>
<keyword evidence="7" id="KW-1185">Reference proteome</keyword>
<sequence>MSNLSLKLKNIASDSNFPILMALCCVHCFNDLLQAVISAVYPMLKDDLSLNFAQIGLITLVYQIAASVFQPAVGLAFDKRPFVGSLPMGMCSTTLGIILFAWSSSLAMVLVSVFLVGVGSSTLHPEASRITSLASHGRRGLAQSIFQVGGNLGTSTGPLLVALLVAPYGRHHVMWFLIISALAFYAMRPICRWYRGYLNGIKSRTSGKSQHHLPLPLSKRRTIFVIGVLLVLIFSKYIYMASLTNYYTFYLIDKFGVSIQHSQIFLFVFLVSTAVGTLVGGPIGDRYGRKPVIWVSILGTAPFSMLMPYTGLAMTVVLSFCVGFMLSSAFPAILLYSQELLPNKLGLVSGLFFGFAFGIAGVASAVLGNFADSYGIETVYHACAYMPLLGLVAYFLPNLKKDGVTTL</sequence>
<evidence type="ECO:0000256" key="4">
    <source>
        <dbReference type="SAM" id="Phobius"/>
    </source>
</evidence>
<evidence type="ECO:0000256" key="2">
    <source>
        <dbReference type="ARBA" id="ARBA00022989"/>
    </source>
</evidence>
<dbReference type="InterPro" id="IPR020846">
    <property type="entry name" value="MFS_dom"/>
</dbReference>
<accession>A0A4P7VB71</accession>
<evidence type="ECO:0000256" key="1">
    <source>
        <dbReference type="ARBA" id="ARBA00022692"/>
    </source>
</evidence>
<evidence type="ECO:0000313" key="6">
    <source>
        <dbReference type="EMBL" id="QCD34673.1"/>
    </source>
</evidence>
<evidence type="ECO:0000313" key="7">
    <source>
        <dbReference type="Proteomes" id="UP000297031"/>
    </source>
</evidence>
<proteinExistence type="predicted"/>
<keyword evidence="3 4" id="KW-0472">Membrane</keyword>
<feature type="transmembrane region" description="Helical" evidence="4">
    <location>
        <begin position="259"/>
        <end position="280"/>
    </location>
</feature>
<organism evidence="6 7">
    <name type="scientific">Muribaculum gordoncarteri</name>
    <dbReference type="NCBI Taxonomy" id="2530390"/>
    <lineage>
        <taxon>Bacteria</taxon>
        <taxon>Pseudomonadati</taxon>
        <taxon>Bacteroidota</taxon>
        <taxon>Bacteroidia</taxon>
        <taxon>Bacteroidales</taxon>
        <taxon>Muribaculaceae</taxon>
        <taxon>Muribaculum</taxon>
    </lineage>
</organism>
<evidence type="ECO:0000256" key="3">
    <source>
        <dbReference type="ARBA" id="ARBA00023136"/>
    </source>
</evidence>
<dbReference type="GO" id="GO:0022857">
    <property type="term" value="F:transmembrane transporter activity"/>
    <property type="evidence" value="ECO:0007669"/>
    <property type="project" value="InterPro"/>
</dbReference>
<feature type="transmembrane region" description="Helical" evidence="4">
    <location>
        <begin position="379"/>
        <end position="397"/>
    </location>
</feature>
<dbReference type="Pfam" id="PF07690">
    <property type="entry name" value="MFS_1"/>
    <property type="match status" value="1"/>
</dbReference>
<dbReference type="AlphaFoldDB" id="A0A4P7VB71"/>
<dbReference type="Gene3D" id="1.20.1250.20">
    <property type="entry name" value="MFS general substrate transporter like domains"/>
    <property type="match status" value="2"/>
</dbReference>
<feature type="transmembrane region" description="Helical" evidence="4">
    <location>
        <begin position="316"/>
        <end position="336"/>
    </location>
</feature>
<feature type="transmembrane region" description="Helical" evidence="4">
    <location>
        <begin position="144"/>
        <end position="166"/>
    </location>
</feature>